<dbReference type="InterPro" id="IPR003400">
    <property type="entry name" value="ExbD"/>
</dbReference>
<reference evidence="8" key="1">
    <citation type="journal article" date="2020" name="mSystems">
        <title>Genome- and Community-Level Interaction Insights into Carbon Utilization and Element Cycling Functions of Hydrothermarchaeota in Hydrothermal Sediment.</title>
        <authorList>
            <person name="Zhou Z."/>
            <person name="Liu Y."/>
            <person name="Xu W."/>
            <person name="Pan J."/>
            <person name="Luo Z.H."/>
            <person name="Li M."/>
        </authorList>
    </citation>
    <scope>NUCLEOTIDE SEQUENCE [LARGE SCALE GENOMIC DNA]</scope>
    <source>
        <strain evidence="8">SpSt-508</strain>
    </source>
</reference>
<dbReference type="PANTHER" id="PTHR30558:SF3">
    <property type="entry name" value="BIOPOLYMER TRANSPORT PROTEIN EXBD-RELATED"/>
    <property type="match status" value="1"/>
</dbReference>
<evidence type="ECO:0000256" key="4">
    <source>
        <dbReference type="ARBA" id="ARBA00022692"/>
    </source>
</evidence>
<accession>A0A7C4LPF1</accession>
<keyword evidence="7" id="KW-0813">Transport</keyword>
<name>A0A7C4LPF1_9PLAN</name>
<comment type="subcellular location">
    <subcellularLocation>
        <location evidence="1">Cell membrane</location>
        <topology evidence="1">Single-pass membrane protein</topology>
    </subcellularLocation>
    <subcellularLocation>
        <location evidence="7">Cell membrane</location>
        <topology evidence="7">Single-pass type II membrane protein</topology>
    </subcellularLocation>
</comment>
<dbReference type="GO" id="GO:0015031">
    <property type="term" value="P:protein transport"/>
    <property type="evidence" value="ECO:0007669"/>
    <property type="project" value="UniProtKB-KW"/>
</dbReference>
<comment type="similarity">
    <text evidence="2 7">Belongs to the ExbD/TolR family.</text>
</comment>
<comment type="caution">
    <text evidence="8">The sequence shown here is derived from an EMBL/GenBank/DDBJ whole genome shotgun (WGS) entry which is preliminary data.</text>
</comment>
<dbReference type="PANTHER" id="PTHR30558">
    <property type="entry name" value="EXBD MEMBRANE COMPONENT OF PMF-DRIVEN MACROMOLECULE IMPORT SYSTEM"/>
    <property type="match status" value="1"/>
</dbReference>
<evidence type="ECO:0000256" key="6">
    <source>
        <dbReference type="ARBA" id="ARBA00023136"/>
    </source>
</evidence>
<dbReference type="Pfam" id="PF02472">
    <property type="entry name" value="ExbD"/>
    <property type="match status" value="1"/>
</dbReference>
<keyword evidence="7" id="KW-0653">Protein transport</keyword>
<gene>
    <name evidence="8" type="ORF">ENS64_13090</name>
</gene>
<dbReference type="GO" id="GO:0005886">
    <property type="term" value="C:plasma membrane"/>
    <property type="evidence" value="ECO:0007669"/>
    <property type="project" value="UniProtKB-SubCell"/>
</dbReference>
<evidence type="ECO:0000256" key="3">
    <source>
        <dbReference type="ARBA" id="ARBA00022475"/>
    </source>
</evidence>
<dbReference type="GO" id="GO:0022857">
    <property type="term" value="F:transmembrane transporter activity"/>
    <property type="evidence" value="ECO:0007669"/>
    <property type="project" value="InterPro"/>
</dbReference>
<evidence type="ECO:0000256" key="5">
    <source>
        <dbReference type="ARBA" id="ARBA00022989"/>
    </source>
</evidence>
<organism evidence="8">
    <name type="scientific">Schlesneria paludicola</name>
    <dbReference type="NCBI Taxonomy" id="360056"/>
    <lineage>
        <taxon>Bacteria</taxon>
        <taxon>Pseudomonadati</taxon>
        <taxon>Planctomycetota</taxon>
        <taxon>Planctomycetia</taxon>
        <taxon>Planctomycetales</taxon>
        <taxon>Planctomycetaceae</taxon>
        <taxon>Schlesneria</taxon>
    </lineage>
</organism>
<keyword evidence="6" id="KW-0472">Membrane</keyword>
<keyword evidence="4 7" id="KW-0812">Transmembrane</keyword>
<keyword evidence="3" id="KW-1003">Cell membrane</keyword>
<evidence type="ECO:0000256" key="2">
    <source>
        <dbReference type="ARBA" id="ARBA00005811"/>
    </source>
</evidence>
<dbReference type="EMBL" id="DSVQ01000016">
    <property type="protein sequence ID" value="HGT40177.1"/>
    <property type="molecule type" value="Genomic_DNA"/>
</dbReference>
<evidence type="ECO:0000256" key="1">
    <source>
        <dbReference type="ARBA" id="ARBA00004162"/>
    </source>
</evidence>
<sequence>MARQALFGGEDPFRAKRKGLEGELDITPMIDCTFLLLIFFMVTSTMQSTADLDLPAAVNSIGVETDGAAIITLFAAQPQQPPRIVLGDVKGEESDLEGVRRYVSQAVADGKRKIVVKAEGDVSHKDVNEVARIIGGVEGTEFYIGVGDKPDD</sequence>
<proteinExistence type="inferred from homology"/>
<dbReference type="AlphaFoldDB" id="A0A7C4LPF1"/>
<evidence type="ECO:0000313" key="8">
    <source>
        <dbReference type="EMBL" id="HGT40177.1"/>
    </source>
</evidence>
<keyword evidence="5" id="KW-1133">Transmembrane helix</keyword>
<evidence type="ECO:0000256" key="7">
    <source>
        <dbReference type="RuleBase" id="RU003879"/>
    </source>
</evidence>
<protein>
    <submittedName>
        <fullName evidence="8">Biopolymer transporter ExbD</fullName>
    </submittedName>
</protein>